<dbReference type="OrthoDB" id="9801934at2"/>
<proteinExistence type="inferred from homology"/>
<feature type="domain" description="PurM-like C-terminal" evidence="3">
    <location>
        <begin position="173"/>
        <end position="317"/>
    </location>
</feature>
<accession>A0A2K8N5P9</accession>
<dbReference type="PANTHER" id="PTHR30303:SF0">
    <property type="entry name" value="CARBAMOYL DEHYDRATASE HYPE"/>
    <property type="match status" value="1"/>
</dbReference>
<comment type="similarity">
    <text evidence="1">Belongs to the HypE family.</text>
</comment>
<evidence type="ECO:0000313" key="5">
    <source>
        <dbReference type="Proteomes" id="UP000231932"/>
    </source>
</evidence>
<dbReference type="RefSeq" id="WP_100667478.1">
    <property type="nucleotide sequence ID" value="NZ_CP024955.1"/>
</dbReference>
<dbReference type="AlphaFoldDB" id="A0A2K8N5P9"/>
<evidence type="ECO:0000259" key="2">
    <source>
        <dbReference type="Pfam" id="PF00586"/>
    </source>
</evidence>
<dbReference type="GO" id="GO:0051604">
    <property type="term" value="P:protein maturation"/>
    <property type="evidence" value="ECO:0007669"/>
    <property type="project" value="TreeGrafter"/>
</dbReference>
<dbReference type="Proteomes" id="UP000231932">
    <property type="component" value="Chromosome"/>
</dbReference>
<dbReference type="InterPro" id="IPR016188">
    <property type="entry name" value="PurM-like_N"/>
</dbReference>
<dbReference type="PIRSF" id="PIRSF005644">
    <property type="entry name" value="Hdrgns_mtr_HypE"/>
    <property type="match status" value="1"/>
</dbReference>
<gene>
    <name evidence="4" type="primary">hypE</name>
    <name evidence="4" type="ORF">CVV65_06695</name>
</gene>
<evidence type="ECO:0000259" key="3">
    <source>
        <dbReference type="Pfam" id="PF02769"/>
    </source>
</evidence>
<evidence type="ECO:0000313" key="4">
    <source>
        <dbReference type="EMBL" id="ATY84664.1"/>
    </source>
</evidence>
<evidence type="ECO:0000256" key="1">
    <source>
        <dbReference type="ARBA" id="ARBA00006243"/>
    </source>
</evidence>
<dbReference type="SUPFAM" id="SSF55326">
    <property type="entry name" value="PurM N-terminal domain-like"/>
    <property type="match status" value="1"/>
</dbReference>
<feature type="domain" description="PurM-like N-terminal" evidence="2">
    <location>
        <begin position="49"/>
        <end position="161"/>
    </location>
</feature>
<reference evidence="5" key="1">
    <citation type="submission" date="2017-11" db="EMBL/GenBank/DDBJ databases">
        <title>Complete Genome Sequence of Kyrpidia sp. Strain EA-1, a thermophilic, hydrogen-oxidizing Bacterium, isolated from the Azores.</title>
        <authorList>
            <person name="Reiner J.E."/>
            <person name="Lapp C.J."/>
            <person name="Bunk B."/>
            <person name="Gescher J."/>
        </authorList>
    </citation>
    <scope>NUCLEOTIDE SEQUENCE [LARGE SCALE GENOMIC DNA]</scope>
    <source>
        <strain evidence="5">EA-1</strain>
    </source>
</reference>
<dbReference type="CDD" id="cd02197">
    <property type="entry name" value="HypE"/>
    <property type="match status" value="1"/>
</dbReference>
<dbReference type="Gene3D" id="3.30.1330.10">
    <property type="entry name" value="PurM-like, N-terminal domain"/>
    <property type="match status" value="1"/>
</dbReference>
<name>A0A2K8N5P9_9BACL</name>
<dbReference type="Pfam" id="PF02769">
    <property type="entry name" value="AIRS_C"/>
    <property type="match status" value="1"/>
</dbReference>
<dbReference type="InterPro" id="IPR011854">
    <property type="entry name" value="HypE"/>
</dbReference>
<sequence length="346" mass="37457">MEERRTPPRAHTLPETIQLAHGTGGRLTHQLIEQLFLEYFRNPYLEGMNDQAILPGEGGRLAMSTDAFVVKPYRFPGGNIGDLAVNGTVNDLVVGGATPLYLSASFILEEGLPVRDLVEVVESMAAASAVAGVQVVTGDTKVVERGSADGLYITTSGIGRIPEGIDWGPHRIREGDVVILSGSVGDHGASVMIERFEMEFDTQIESDTACLRDLVEAVRDVPGIRCMRDPTRGGLATTLNELSQSSGLNLRIRERDVPIRDEVRGLCEALGIDPLYVANEGKLVCVVAPEEAEEVVRRMRRVKEGREARIIGEVTGELPGLASLETLLGAVRVLDLLAVEQLPRIC</sequence>
<dbReference type="InterPro" id="IPR036676">
    <property type="entry name" value="PurM-like_C_sf"/>
</dbReference>
<protein>
    <submittedName>
        <fullName evidence="4">Hydrogenase expression/formation protein HypE</fullName>
    </submittedName>
</protein>
<dbReference type="Pfam" id="PF00586">
    <property type="entry name" value="AIRS"/>
    <property type="match status" value="1"/>
</dbReference>
<dbReference type="KEGG" id="kyr:CVV65_06695"/>
<keyword evidence="5" id="KW-1185">Reference proteome</keyword>
<dbReference type="InterPro" id="IPR010918">
    <property type="entry name" value="PurM-like_C_dom"/>
</dbReference>
<dbReference type="NCBIfam" id="TIGR02124">
    <property type="entry name" value="hypE"/>
    <property type="match status" value="1"/>
</dbReference>
<organism evidence="4 5">
    <name type="scientific">Kyrpidia spormannii</name>
    <dbReference type="NCBI Taxonomy" id="2055160"/>
    <lineage>
        <taxon>Bacteria</taxon>
        <taxon>Bacillati</taxon>
        <taxon>Bacillota</taxon>
        <taxon>Bacilli</taxon>
        <taxon>Bacillales</taxon>
        <taxon>Alicyclobacillaceae</taxon>
        <taxon>Kyrpidia</taxon>
    </lineage>
</organism>
<dbReference type="Gene3D" id="3.90.650.10">
    <property type="entry name" value="PurM-like C-terminal domain"/>
    <property type="match status" value="1"/>
</dbReference>
<dbReference type="InterPro" id="IPR036921">
    <property type="entry name" value="PurM-like_N_sf"/>
</dbReference>
<dbReference type="PANTHER" id="PTHR30303">
    <property type="entry name" value="HYDROGENASE ISOENZYMES FORMATION PROTEIN HYPE"/>
    <property type="match status" value="1"/>
</dbReference>
<dbReference type="EMBL" id="CP024955">
    <property type="protein sequence ID" value="ATY84664.1"/>
    <property type="molecule type" value="Genomic_DNA"/>
</dbReference>
<dbReference type="SUPFAM" id="SSF56042">
    <property type="entry name" value="PurM C-terminal domain-like"/>
    <property type="match status" value="1"/>
</dbReference>